<evidence type="ECO:0000259" key="2">
    <source>
        <dbReference type="Pfam" id="PF06911"/>
    </source>
</evidence>
<dbReference type="Proteomes" id="UP000053477">
    <property type="component" value="Unassembled WGS sequence"/>
</dbReference>
<feature type="region of interest" description="Disordered" evidence="1">
    <location>
        <begin position="69"/>
        <end position="102"/>
    </location>
</feature>
<name>A0A0H2SHB7_9AGAM</name>
<dbReference type="STRING" id="27342.A0A0H2SHB7"/>
<feature type="non-terminal residue" evidence="3">
    <location>
        <position position="386"/>
    </location>
</feature>
<evidence type="ECO:0000313" key="4">
    <source>
        <dbReference type="Proteomes" id="UP000053477"/>
    </source>
</evidence>
<dbReference type="InterPro" id="IPR009686">
    <property type="entry name" value="Senescence/spartin_C"/>
</dbReference>
<reference evidence="3 4" key="1">
    <citation type="submission" date="2015-04" db="EMBL/GenBank/DDBJ databases">
        <title>Complete genome sequence of Schizopora paradoxa KUC8140, a cosmopolitan wood degrader in East Asia.</title>
        <authorList>
            <consortium name="DOE Joint Genome Institute"/>
            <person name="Min B."/>
            <person name="Park H."/>
            <person name="Jang Y."/>
            <person name="Kim J.-J."/>
            <person name="Kim K.H."/>
            <person name="Pangilinan J."/>
            <person name="Lipzen A."/>
            <person name="Riley R."/>
            <person name="Grigoriev I.V."/>
            <person name="Spatafora J.W."/>
            <person name="Choi I.-G."/>
        </authorList>
    </citation>
    <scope>NUCLEOTIDE SEQUENCE [LARGE SCALE GENOMIC DNA]</scope>
    <source>
        <strain evidence="3 4">KUC8140</strain>
    </source>
</reference>
<accession>A0A0H2SHB7</accession>
<dbReference type="Pfam" id="PF06911">
    <property type="entry name" value="Senescence"/>
    <property type="match status" value="1"/>
</dbReference>
<protein>
    <recommendedName>
        <fullName evidence="2">Senescence domain-containing protein</fullName>
    </recommendedName>
</protein>
<evidence type="ECO:0000313" key="3">
    <source>
        <dbReference type="EMBL" id="KLO16446.1"/>
    </source>
</evidence>
<dbReference type="EMBL" id="KQ085916">
    <property type="protein sequence ID" value="KLO16446.1"/>
    <property type="molecule type" value="Genomic_DNA"/>
</dbReference>
<dbReference type="InParanoid" id="A0A0H2SHB7"/>
<sequence length="386" mass="41032">MVEDPSASGYLLLTLPSVEAWLPGATHPTTGSLAVECITLPLPASLTGSRGDERDVWLVLRISSLSSSISSSSFSSSTSPNVARTANNAEAHEKEREEETEIPISATQIVFHDRAQRLFRFVSDAHADWEIQVPEPKTQTEREDLETFEVVLGQYAAVEGVSGLEGRVGAGSMAVGRTDVGTRVGGEGGDTAGGEKIYLNDARSPSSSASSATSTTVPLGVTDQDLRNQLVLVDESSGEVLGQLASNVRIREDESVRAPGNEKAPVVVDLPSEESAQDEGEEEEVHVRTIPYDEDDWMMRSAHLLSRGIIHTTTLLTSSMSAASSYYVSKATPNETPLQFSETTKTTIARVHHLSGEAVRVTKRTTGLINRAVEGAASRLGGGGGG</sequence>
<gene>
    <name evidence="3" type="ORF">SCHPADRAFT_995125</name>
</gene>
<feature type="compositionally biased region" description="Low complexity" evidence="1">
    <location>
        <begin position="69"/>
        <end position="79"/>
    </location>
</feature>
<evidence type="ECO:0000256" key="1">
    <source>
        <dbReference type="SAM" id="MobiDB-lite"/>
    </source>
</evidence>
<dbReference type="OrthoDB" id="20821at2759"/>
<proteinExistence type="predicted"/>
<dbReference type="AlphaFoldDB" id="A0A0H2SHB7"/>
<organism evidence="3 4">
    <name type="scientific">Schizopora paradoxa</name>
    <dbReference type="NCBI Taxonomy" id="27342"/>
    <lineage>
        <taxon>Eukaryota</taxon>
        <taxon>Fungi</taxon>
        <taxon>Dikarya</taxon>
        <taxon>Basidiomycota</taxon>
        <taxon>Agaricomycotina</taxon>
        <taxon>Agaricomycetes</taxon>
        <taxon>Hymenochaetales</taxon>
        <taxon>Schizoporaceae</taxon>
        <taxon>Schizopora</taxon>
    </lineage>
</organism>
<feature type="domain" description="Senescence" evidence="2">
    <location>
        <begin position="296"/>
        <end position="381"/>
    </location>
</feature>
<keyword evidence="4" id="KW-1185">Reference proteome</keyword>